<proteinExistence type="predicted"/>
<evidence type="ECO:0000256" key="2">
    <source>
        <dbReference type="ARBA" id="ARBA00024867"/>
    </source>
</evidence>
<evidence type="ECO:0000259" key="4">
    <source>
        <dbReference type="PROSITE" id="PS50110"/>
    </source>
</evidence>
<gene>
    <name evidence="5" type="ORF">SAMN02745218_01450</name>
</gene>
<evidence type="ECO:0000256" key="3">
    <source>
        <dbReference type="PROSITE-ProRule" id="PRU00169"/>
    </source>
</evidence>
<dbReference type="Proteomes" id="UP000184196">
    <property type="component" value="Unassembled WGS sequence"/>
</dbReference>
<keyword evidence="6" id="KW-1185">Reference proteome</keyword>
<feature type="domain" description="Response regulatory" evidence="4">
    <location>
        <begin position="1"/>
        <end position="72"/>
    </location>
</feature>
<dbReference type="EMBL" id="FQUW01000015">
    <property type="protein sequence ID" value="SHF10235.1"/>
    <property type="molecule type" value="Genomic_DNA"/>
</dbReference>
<dbReference type="GO" id="GO:0000160">
    <property type="term" value="P:phosphorelay signal transduction system"/>
    <property type="evidence" value="ECO:0007669"/>
    <property type="project" value="InterPro"/>
</dbReference>
<sequence length="75" mass="8578">MLILDLLMPDMTGFEVIDELAAHPECSDTRIFVLTARDLTEEERRTLEERVAAVTRKGQISREQFLARIKALCNS</sequence>
<keyword evidence="3" id="KW-0597">Phosphoprotein</keyword>
<reference evidence="6" key="1">
    <citation type="submission" date="2016-11" db="EMBL/GenBank/DDBJ databases">
        <authorList>
            <person name="Varghese N."/>
            <person name="Submissions S."/>
        </authorList>
    </citation>
    <scope>NUCLEOTIDE SEQUENCE [LARGE SCALE GENOMIC DNA]</scope>
    <source>
        <strain evidence="6">DSM 11792</strain>
    </source>
</reference>
<name>A0A1M4YWY8_9FIRM</name>
<dbReference type="Gene3D" id="3.40.50.2300">
    <property type="match status" value="1"/>
</dbReference>
<feature type="modified residue" description="4-aspartylphosphate" evidence="3">
    <location>
        <position position="5"/>
    </location>
</feature>
<dbReference type="AlphaFoldDB" id="A0A1M4YWY8"/>
<dbReference type="RefSeq" id="WP_073164608.1">
    <property type="nucleotide sequence ID" value="NZ_FQUW01000015.1"/>
</dbReference>
<dbReference type="SUPFAM" id="SSF52172">
    <property type="entry name" value="CheY-like"/>
    <property type="match status" value="1"/>
</dbReference>
<comment type="function">
    <text evidence="2">May play the central regulatory role in sporulation. It may be an element of the effector pathway responsible for the activation of sporulation genes in response to nutritional stress. Spo0A may act in concert with spo0H (a sigma factor) to control the expression of some genes that are critical to the sporulation process.</text>
</comment>
<evidence type="ECO:0000313" key="6">
    <source>
        <dbReference type="Proteomes" id="UP000184196"/>
    </source>
</evidence>
<dbReference type="InterPro" id="IPR011006">
    <property type="entry name" value="CheY-like_superfamily"/>
</dbReference>
<dbReference type="InterPro" id="IPR001789">
    <property type="entry name" value="Sig_transdc_resp-reg_receiver"/>
</dbReference>
<organism evidence="5 6">
    <name type="scientific">Desulfofundulus australicus DSM 11792</name>
    <dbReference type="NCBI Taxonomy" id="1121425"/>
    <lineage>
        <taxon>Bacteria</taxon>
        <taxon>Bacillati</taxon>
        <taxon>Bacillota</taxon>
        <taxon>Clostridia</taxon>
        <taxon>Eubacteriales</taxon>
        <taxon>Peptococcaceae</taxon>
        <taxon>Desulfofundulus</taxon>
    </lineage>
</organism>
<evidence type="ECO:0000313" key="5">
    <source>
        <dbReference type="EMBL" id="SHF10235.1"/>
    </source>
</evidence>
<protein>
    <recommendedName>
        <fullName evidence="1">Stage 0 sporulation protein A homolog</fullName>
    </recommendedName>
</protein>
<accession>A0A1M4YWY8</accession>
<dbReference type="PROSITE" id="PS50110">
    <property type="entry name" value="RESPONSE_REGULATORY"/>
    <property type="match status" value="1"/>
</dbReference>
<evidence type="ECO:0000256" key="1">
    <source>
        <dbReference type="ARBA" id="ARBA00018672"/>
    </source>
</evidence>